<dbReference type="SMART" id="SM00304">
    <property type="entry name" value="HAMP"/>
    <property type="match status" value="1"/>
</dbReference>
<keyword evidence="4" id="KW-1003">Cell membrane</keyword>
<dbReference type="EC" id="2.7.13.3" evidence="3"/>
<protein>
    <recommendedName>
        <fullName evidence="3">histidine kinase</fullName>
        <ecNumber evidence="3">2.7.13.3</ecNumber>
    </recommendedName>
</protein>
<comment type="catalytic activity">
    <reaction evidence="1">
        <text>ATP + protein L-histidine = ADP + protein N-phospho-L-histidine.</text>
        <dbReference type="EC" id="2.7.13.3"/>
    </reaction>
</comment>
<dbReference type="Pfam" id="PF00672">
    <property type="entry name" value="HAMP"/>
    <property type="match status" value="1"/>
</dbReference>
<dbReference type="SUPFAM" id="SSF55874">
    <property type="entry name" value="ATPase domain of HSP90 chaperone/DNA topoisomerase II/histidine kinase"/>
    <property type="match status" value="1"/>
</dbReference>
<evidence type="ECO:0000256" key="5">
    <source>
        <dbReference type="ARBA" id="ARBA00022553"/>
    </source>
</evidence>
<feature type="domain" description="Histidine kinase" evidence="12">
    <location>
        <begin position="171"/>
        <end position="382"/>
    </location>
</feature>
<organism evidence="14 15">
    <name type="scientific">Dechloromonas hankyongensis</name>
    <dbReference type="NCBI Taxonomy" id="2908002"/>
    <lineage>
        <taxon>Bacteria</taxon>
        <taxon>Pseudomonadati</taxon>
        <taxon>Pseudomonadota</taxon>
        <taxon>Betaproteobacteria</taxon>
        <taxon>Rhodocyclales</taxon>
        <taxon>Azonexaceae</taxon>
        <taxon>Dechloromonas</taxon>
    </lineage>
</organism>
<evidence type="ECO:0000256" key="10">
    <source>
        <dbReference type="SAM" id="MobiDB-lite"/>
    </source>
</evidence>
<keyword evidence="11" id="KW-1133">Transmembrane helix</keyword>
<evidence type="ECO:0000256" key="2">
    <source>
        <dbReference type="ARBA" id="ARBA00004651"/>
    </source>
</evidence>
<dbReference type="InterPro" id="IPR036890">
    <property type="entry name" value="HATPase_C_sf"/>
</dbReference>
<dbReference type="InterPro" id="IPR005467">
    <property type="entry name" value="His_kinase_dom"/>
</dbReference>
<evidence type="ECO:0000259" key="13">
    <source>
        <dbReference type="PROSITE" id="PS50885"/>
    </source>
</evidence>
<evidence type="ECO:0000256" key="8">
    <source>
        <dbReference type="ARBA" id="ARBA00022777"/>
    </source>
</evidence>
<dbReference type="PANTHER" id="PTHR44936">
    <property type="entry name" value="SENSOR PROTEIN CREC"/>
    <property type="match status" value="1"/>
</dbReference>
<dbReference type="Proteomes" id="UP001165384">
    <property type="component" value="Unassembled WGS sequence"/>
</dbReference>
<evidence type="ECO:0000256" key="4">
    <source>
        <dbReference type="ARBA" id="ARBA00022475"/>
    </source>
</evidence>
<keyword evidence="8" id="KW-0418">Kinase</keyword>
<dbReference type="PANTHER" id="PTHR44936:SF10">
    <property type="entry name" value="SENSOR PROTEIN RSTB"/>
    <property type="match status" value="1"/>
</dbReference>
<feature type="transmembrane region" description="Helical" evidence="11">
    <location>
        <begin position="89"/>
        <end position="111"/>
    </location>
</feature>
<dbReference type="InterPro" id="IPR050980">
    <property type="entry name" value="2C_sensor_his_kinase"/>
</dbReference>
<dbReference type="InterPro" id="IPR003660">
    <property type="entry name" value="HAMP_dom"/>
</dbReference>
<proteinExistence type="predicted"/>
<feature type="domain" description="HAMP" evidence="13">
    <location>
        <begin position="108"/>
        <end position="163"/>
    </location>
</feature>
<dbReference type="GO" id="GO:0005524">
    <property type="term" value="F:ATP binding"/>
    <property type="evidence" value="ECO:0007669"/>
    <property type="project" value="UniProtKB-KW"/>
</dbReference>
<comment type="subcellular location">
    <subcellularLocation>
        <location evidence="2">Cell membrane</location>
        <topology evidence="2">Multi-pass membrane protein</topology>
    </subcellularLocation>
</comment>
<dbReference type="InterPro" id="IPR036097">
    <property type="entry name" value="HisK_dim/P_sf"/>
</dbReference>
<evidence type="ECO:0000256" key="3">
    <source>
        <dbReference type="ARBA" id="ARBA00012438"/>
    </source>
</evidence>
<dbReference type="InterPro" id="IPR004358">
    <property type="entry name" value="Sig_transdc_His_kin-like_C"/>
</dbReference>
<dbReference type="RefSeq" id="WP_275712184.1">
    <property type="nucleotide sequence ID" value="NZ_JAKLTN010000005.1"/>
</dbReference>
<dbReference type="CDD" id="cd00082">
    <property type="entry name" value="HisKA"/>
    <property type="match status" value="1"/>
</dbReference>
<comment type="caution">
    <text evidence="14">The sequence shown here is derived from an EMBL/GenBank/DDBJ whole genome shotgun (WGS) entry which is preliminary data.</text>
</comment>
<dbReference type="PRINTS" id="PR00344">
    <property type="entry name" value="BCTRLSENSOR"/>
</dbReference>
<dbReference type="Pfam" id="PF00512">
    <property type="entry name" value="HisKA"/>
    <property type="match status" value="1"/>
</dbReference>
<evidence type="ECO:0000313" key="15">
    <source>
        <dbReference type="Proteomes" id="UP001165384"/>
    </source>
</evidence>
<evidence type="ECO:0000256" key="7">
    <source>
        <dbReference type="ARBA" id="ARBA00022741"/>
    </source>
</evidence>
<dbReference type="EMBL" id="JAKLTN010000005">
    <property type="protein sequence ID" value="MCG2578793.1"/>
    <property type="molecule type" value="Genomic_DNA"/>
</dbReference>
<reference evidence="14" key="1">
    <citation type="submission" date="2022-01" db="EMBL/GenBank/DDBJ databases">
        <authorList>
            <person name="Jo J.-H."/>
            <person name="Im W.-T."/>
        </authorList>
    </citation>
    <scope>NUCLEOTIDE SEQUENCE</scope>
    <source>
        <strain evidence="14">XY25</strain>
    </source>
</reference>
<keyword evidence="11" id="KW-0812">Transmembrane</keyword>
<dbReference type="SMART" id="SM00387">
    <property type="entry name" value="HATPase_c"/>
    <property type="match status" value="1"/>
</dbReference>
<keyword evidence="6" id="KW-0808">Transferase</keyword>
<feature type="region of interest" description="Disordered" evidence="10">
    <location>
        <begin position="43"/>
        <end position="82"/>
    </location>
</feature>
<feature type="compositionally biased region" description="Pro residues" evidence="10">
    <location>
        <begin position="56"/>
        <end position="67"/>
    </location>
</feature>
<dbReference type="PROSITE" id="PS50885">
    <property type="entry name" value="HAMP"/>
    <property type="match status" value="1"/>
</dbReference>
<feature type="compositionally biased region" description="Basic and acidic residues" evidence="10">
    <location>
        <begin position="43"/>
        <end position="55"/>
    </location>
</feature>
<keyword evidence="7" id="KW-0547">Nucleotide-binding</keyword>
<sequence length="383" mass="41692">MGRLFWKLFLFIWLGQMAAVAGTGALFWAEHRGLLSAIEGERRPPLLPDERRGEGPPRPPPFSPDSPPFDDRPPPPRFRPGPPGQHLPLWPLFAGFVASLLCAGGVAWYFARPIRHLRSGFDAVSSGDLGARVMPGMGARRDELADLGRDFDHMADRLQAVVEGQKRLLHDVSHELRSPLARLQAAVGLARQQPERTEDTMARIERESERMNRLIGELLTLSRLEAKSAVELGPVDMDELMAGLVEDARFEGMGRHIDIDYAPTGMASVLANGELLHRAIENVVRNALRYAPTDSSVRIEAGVCASGVFRISVLDCGPGVADSDLATIFTPFFRGQAMAGHEGYGLGLAIARRVVESVNGTITATNRKNGGLAVCIEIPLSTT</sequence>
<evidence type="ECO:0000256" key="11">
    <source>
        <dbReference type="SAM" id="Phobius"/>
    </source>
</evidence>
<dbReference type="InterPro" id="IPR003594">
    <property type="entry name" value="HATPase_dom"/>
</dbReference>
<dbReference type="PROSITE" id="PS50109">
    <property type="entry name" value="HIS_KIN"/>
    <property type="match status" value="1"/>
</dbReference>
<keyword evidence="9 14" id="KW-0067">ATP-binding</keyword>
<evidence type="ECO:0000256" key="6">
    <source>
        <dbReference type="ARBA" id="ARBA00022679"/>
    </source>
</evidence>
<dbReference type="CDD" id="cd06225">
    <property type="entry name" value="HAMP"/>
    <property type="match status" value="1"/>
</dbReference>
<keyword evidence="11" id="KW-0472">Membrane</keyword>
<dbReference type="Pfam" id="PF02518">
    <property type="entry name" value="HATPase_c"/>
    <property type="match status" value="1"/>
</dbReference>
<keyword evidence="5" id="KW-0597">Phosphoprotein</keyword>
<dbReference type="SUPFAM" id="SSF47384">
    <property type="entry name" value="Homodimeric domain of signal transducing histidine kinase"/>
    <property type="match status" value="1"/>
</dbReference>
<dbReference type="SMART" id="SM00388">
    <property type="entry name" value="HisKA"/>
    <property type="match status" value="1"/>
</dbReference>
<dbReference type="InterPro" id="IPR003661">
    <property type="entry name" value="HisK_dim/P_dom"/>
</dbReference>
<name>A0ABS9K6K2_9RHOO</name>
<dbReference type="Gene3D" id="1.10.287.130">
    <property type="match status" value="1"/>
</dbReference>
<dbReference type="Gene3D" id="1.10.8.500">
    <property type="entry name" value="HAMP domain in histidine kinase"/>
    <property type="match status" value="1"/>
</dbReference>
<dbReference type="SUPFAM" id="SSF158472">
    <property type="entry name" value="HAMP domain-like"/>
    <property type="match status" value="1"/>
</dbReference>
<evidence type="ECO:0000256" key="1">
    <source>
        <dbReference type="ARBA" id="ARBA00000085"/>
    </source>
</evidence>
<evidence type="ECO:0000313" key="14">
    <source>
        <dbReference type="EMBL" id="MCG2578793.1"/>
    </source>
</evidence>
<accession>A0ABS9K6K2</accession>
<gene>
    <name evidence="14" type="ORF">LZ012_17480</name>
</gene>
<evidence type="ECO:0000259" key="12">
    <source>
        <dbReference type="PROSITE" id="PS50109"/>
    </source>
</evidence>
<evidence type="ECO:0000256" key="9">
    <source>
        <dbReference type="ARBA" id="ARBA00022840"/>
    </source>
</evidence>
<keyword evidence="15" id="KW-1185">Reference proteome</keyword>
<dbReference type="Gene3D" id="3.30.565.10">
    <property type="entry name" value="Histidine kinase-like ATPase, C-terminal domain"/>
    <property type="match status" value="1"/>
</dbReference>